<gene>
    <name evidence="2" type="ORF">COCNU_06G000140</name>
</gene>
<evidence type="ECO:0000313" key="3">
    <source>
        <dbReference type="Proteomes" id="UP000797356"/>
    </source>
</evidence>
<sequence length="132" mass="14347">MSMTTGGGGKGLSSSPGYRSSLDVDHLPTYDPLSDAAKKDAVRARFADNMVHLIPLVIIFCAMVLWFFSHPAEIDIANTDDSIVARIKNMTIDGYSNWNGSSMTMGLEDLDPIDGIGMEDTGRDSDNKDNEE</sequence>
<evidence type="ECO:0008006" key="4">
    <source>
        <dbReference type="Google" id="ProtNLM"/>
    </source>
</evidence>
<keyword evidence="3" id="KW-1185">Reference proteome</keyword>
<proteinExistence type="predicted"/>
<reference evidence="2" key="1">
    <citation type="journal article" date="2017" name="Gigascience">
        <title>The genome draft of coconut (Cocos nucifera).</title>
        <authorList>
            <person name="Xiao Y."/>
            <person name="Xu P."/>
            <person name="Fan H."/>
            <person name="Baudouin L."/>
            <person name="Xia W."/>
            <person name="Bocs S."/>
            <person name="Xu J."/>
            <person name="Li Q."/>
            <person name="Guo A."/>
            <person name="Zhou L."/>
            <person name="Li J."/>
            <person name="Wu Y."/>
            <person name="Ma Z."/>
            <person name="Armero A."/>
            <person name="Issali A.E."/>
            <person name="Liu N."/>
            <person name="Peng M."/>
            <person name="Yang Y."/>
        </authorList>
    </citation>
    <scope>NUCLEOTIDE SEQUENCE</scope>
    <source>
        <tissue evidence="2">Spear leaf of Hainan Tall coconut</tissue>
    </source>
</reference>
<dbReference type="OrthoDB" id="759788at2759"/>
<keyword evidence="1" id="KW-0472">Membrane</keyword>
<reference evidence="2" key="2">
    <citation type="submission" date="2019-07" db="EMBL/GenBank/DDBJ databases">
        <authorList>
            <person name="Yang Y."/>
            <person name="Bocs S."/>
            <person name="Baudouin L."/>
        </authorList>
    </citation>
    <scope>NUCLEOTIDE SEQUENCE</scope>
    <source>
        <tissue evidence="2">Spear leaf of Hainan Tall coconut</tissue>
    </source>
</reference>
<dbReference type="Proteomes" id="UP000797356">
    <property type="component" value="Chromosome 6"/>
</dbReference>
<keyword evidence="1" id="KW-0812">Transmembrane</keyword>
<dbReference type="AlphaFoldDB" id="A0A8K0IA19"/>
<name>A0A8K0IA19_COCNU</name>
<accession>A0A8K0IA19</accession>
<protein>
    <recommendedName>
        <fullName evidence="4">Transmembrane protein</fullName>
    </recommendedName>
</protein>
<dbReference type="PANTHER" id="PTHR34189:SF4">
    <property type="entry name" value="TRANSMEMBRANE PROTEIN"/>
    <property type="match status" value="1"/>
</dbReference>
<dbReference type="EMBL" id="CM017877">
    <property type="protein sequence ID" value="KAG1346185.1"/>
    <property type="molecule type" value="Genomic_DNA"/>
</dbReference>
<comment type="caution">
    <text evidence="2">The sequence shown here is derived from an EMBL/GenBank/DDBJ whole genome shotgun (WGS) entry which is preliminary data.</text>
</comment>
<feature type="transmembrane region" description="Helical" evidence="1">
    <location>
        <begin position="49"/>
        <end position="68"/>
    </location>
</feature>
<keyword evidence="1" id="KW-1133">Transmembrane helix</keyword>
<organism evidence="2 3">
    <name type="scientific">Cocos nucifera</name>
    <name type="common">Coconut palm</name>
    <dbReference type="NCBI Taxonomy" id="13894"/>
    <lineage>
        <taxon>Eukaryota</taxon>
        <taxon>Viridiplantae</taxon>
        <taxon>Streptophyta</taxon>
        <taxon>Embryophyta</taxon>
        <taxon>Tracheophyta</taxon>
        <taxon>Spermatophyta</taxon>
        <taxon>Magnoliopsida</taxon>
        <taxon>Liliopsida</taxon>
        <taxon>Arecaceae</taxon>
        <taxon>Arecoideae</taxon>
        <taxon>Cocoseae</taxon>
        <taxon>Attaleinae</taxon>
        <taxon>Cocos</taxon>
    </lineage>
</organism>
<dbReference type="PANTHER" id="PTHR34189">
    <property type="entry name" value="TRANSMEMBRANE PROTEIN"/>
    <property type="match status" value="1"/>
</dbReference>
<evidence type="ECO:0000313" key="2">
    <source>
        <dbReference type="EMBL" id="KAG1346185.1"/>
    </source>
</evidence>
<evidence type="ECO:0000256" key="1">
    <source>
        <dbReference type="SAM" id="Phobius"/>
    </source>
</evidence>